<protein>
    <submittedName>
        <fullName evidence="3">Pimeloyl-ACP methyl ester carboxylesterase</fullName>
    </submittedName>
</protein>
<proteinExistence type="predicted"/>
<dbReference type="InterPro" id="IPR029058">
    <property type="entry name" value="AB_hydrolase_fold"/>
</dbReference>
<dbReference type="PANTHER" id="PTHR43037:SF5">
    <property type="entry name" value="FERULOYL ESTERASE"/>
    <property type="match status" value="1"/>
</dbReference>
<dbReference type="Proteomes" id="UP001183648">
    <property type="component" value="Unassembled WGS sequence"/>
</dbReference>
<dbReference type="InterPro" id="IPR000801">
    <property type="entry name" value="Esterase-like"/>
</dbReference>
<sequence>MWRSLGAAYALSTRHTQLTGYSMGGYAAYKLGLSHPDLYAGAMALAGPPSCGVSLDGDQVTAPAFGGRCTSDGATAPLVRNARWTPYRIAQGTLDQLVPFTSVEAQVQRFDTLGLRHLFARYPAEDHLAFATQDRFDSVVAGLGRPRVVRNPHVVDYTWRPHLTRPGLGIGATTAWWTSRLAARSSVAGSLARLQARSYAVRARAHDVVRTGPTPVASPLPAVLTRLAWKLGARLPQERRLTMRLTNVSRVAVAMDRAGLRCGRVVVRTDGPATLLLTGLPGRDRRYALESGTRRLRLPC</sequence>
<keyword evidence="1" id="KW-0732">Signal</keyword>
<dbReference type="EMBL" id="JAVDYG010000001">
    <property type="protein sequence ID" value="MDR7360799.1"/>
    <property type="molecule type" value="Genomic_DNA"/>
</dbReference>
<evidence type="ECO:0000313" key="3">
    <source>
        <dbReference type="EMBL" id="MDR7360799.1"/>
    </source>
</evidence>
<evidence type="ECO:0000313" key="4">
    <source>
        <dbReference type="Proteomes" id="UP001183648"/>
    </source>
</evidence>
<dbReference type="SUPFAM" id="SSF53474">
    <property type="entry name" value="alpha/beta-Hydrolases"/>
    <property type="match status" value="2"/>
</dbReference>
<dbReference type="InterPro" id="IPR050955">
    <property type="entry name" value="Plant_Biomass_Hydrol_Est"/>
</dbReference>
<dbReference type="Pfam" id="PF00756">
    <property type="entry name" value="Esterase"/>
    <property type="match status" value="1"/>
</dbReference>
<evidence type="ECO:0000256" key="1">
    <source>
        <dbReference type="ARBA" id="ARBA00022729"/>
    </source>
</evidence>
<name>A0ABU2BTV4_9ACTN</name>
<accession>A0ABU2BTV4</accession>
<keyword evidence="2" id="KW-0378">Hydrolase</keyword>
<gene>
    <name evidence="3" type="ORF">J2S63_000352</name>
</gene>
<keyword evidence="4" id="KW-1185">Reference proteome</keyword>
<dbReference type="PANTHER" id="PTHR43037">
    <property type="entry name" value="UNNAMED PRODUCT-RELATED"/>
    <property type="match status" value="1"/>
</dbReference>
<reference evidence="3 4" key="1">
    <citation type="submission" date="2023-07" db="EMBL/GenBank/DDBJ databases">
        <title>Sequencing the genomes of 1000 actinobacteria strains.</title>
        <authorList>
            <person name="Klenk H.-P."/>
        </authorList>
    </citation>
    <scope>NUCLEOTIDE SEQUENCE [LARGE SCALE GENOMIC DNA]</scope>
    <source>
        <strain evidence="3 4">DSM 19426</strain>
    </source>
</reference>
<comment type="caution">
    <text evidence="3">The sequence shown here is derived from an EMBL/GenBank/DDBJ whole genome shotgun (WGS) entry which is preliminary data.</text>
</comment>
<organism evidence="3 4">
    <name type="scientific">Nocardioides marmoribigeumensis</name>
    <dbReference type="NCBI Taxonomy" id="433649"/>
    <lineage>
        <taxon>Bacteria</taxon>
        <taxon>Bacillati</taxon>
        <taxon>Actinomycetota</taxon>
        <taxon>Actinomycetes</taxon>
        <taxon>Propionibacteriales</taxon>
        <taxon>Nocardioidaceae</taxon>
        <taxon>Nocardioides</taxon>
    </lineage>
</organism>
<evidence type="ECO:0000256" key="2">
    <source>
        <dbReference type="ARBA" id="ARBA00022801"/>
    </source>
</evidence>
<dbReference type="Gene3D" id="3.40.50.1820">
    <property type="entry name" value="alpha/beta hydrolase"/>
    <property type="match status" value="1"/>
</dbReference>